<evidence type="ECO:0000256" key="1">
    <source>
        <dbReference type="ARBA" id="ARBA00004201"/>
    </source>
</evidence>
<keyword evidence="17" id="KW-0472">Membrane</keyword>
<dbReference type="InterPro" id="IPR027417">
    <property type="entry name" value="P-loop_NTPase"/>
</dbReference>
<evidence type="ECO:0000259" key="23">
    <source>
        <dbReference type="PROSITE" id="PS51192"/>
    </source>
</evidence>
<keyword evidence="12" id="KW-0347">Helicase</keyword>
<evidence type="ECO:0000256" key="6">
    <source>
        <dbReference type="ARBA" id="ARBA00022452"/>
    </source>
</evidence>
<evidence type="ECO:0000256" key="19">
    <source>
        <dbReference type="ARBA" id="ARBA00041970"/>
    </source>
</evidence>
<dbReference type="SMART" id="SM00490">
    <property type="entry name" value="HELICc"/>
    <property type="match status" value="1"/>
</dbReference>
<dbReference type="GO" id="GO:0003724">
    <property type="term" value="F:RNA helicase activity"/>
    <property type="evidence" value="ECO:0007669"/>
    <property type="project" value="UniProtKB-EC"/>
</dbReference>
<evidence type="ECO:0000256" key="22">
    <source>
        <dbReference type="SAM" id="MobiDB-lite"/>
    </source>
</evidence>
<proteinExistence type="inferred from homology"/>
<dbReference type="EMBL" id="VEVO01000021">
    <property type="protein sequence ID" value="KAF0024456.1"/>
    <property type="molecule type" value="Genomic_DNA"/>
</dbReference>
<keyword evidence="13" id="KW-0067">ATP-binding</keyword>
<dbReference type="Pfam" id="PF00271">
    <property type="entry name" value="Helicase_C"/>
    <property type="match status" value="1"/>
</dbReference>
<comment type="catalytic activity">
    <reaction evidence="20">
        <text>ATP + H2O = ADP + phosphate + H(+)</text>
        <dbReference type="Rhea" id="RHEA:13065"/>
        <dbReference type="ChEBI" id="CHEBI:15377"/>
        <dbReference type="ChEBI" id="CHEBI:15378"/>
        <dbReference type="ChEBI" id="CHEBI:30616"/>
        <dbReference type="ChEBI" id="CHEBI:43474"/>
        <dbReference type="ChEBI" id="CHEBI:456216"/>
        <dbReference type="EC" id="3.6.4.13"/>
    </reaction>
</comment>
<dbReference type="InterPro" id="IPR000629">
    <property type="entry name" value="RNA-helicase_DEAD-box_CS"/>
</dbReference>
<keyword evidence="5" id="KW-0813">Transport</keyword>
<dbReference type="Gene3D" id="3.40.50.300">
    <property type="entry name" value="P-loop containing nucleotide triphosphate hydrolases"/>
    <property type="match status" value="2"/>
</dbReference>
<keyword evidence="11" id="KW-0378">Hydrolase</keyword>
<evidence type="ECO:0000256" key="14">
    <source>
        <dbReference type="ARBA" id="ARBA00022884"/>
    </source>
</evidence>
<evidence type="ECO:0000256" key="9">
    <source>
        <dbReference type="ARBA" id="ARBA00022741"/>
    </source>
</evidence>
<keyword evidence="16" id="KW-0496">Mitochondrion</keyword>
<evidence type="ECO:0000256" key="5">
    <source>
        <dbReference type="ARBA" id="ARBA00022448"/>
    </source>
</evidence>
<dbReference type="InterPro" id="IPR014001">
    <property type="entry name" value="Helicase_ATP-bd"/>
</dbReference>
<comment type="caution">
    <text evidence="26">The sequence shown here is derived from an EMBL/GenBank/DDBJ whole genome shotgun (WGS) entry which is preliminary data.</text>
</comment>
<evidence type="ECO:0000256" key="2">
    <source>
        <dbReference type="ARBA" id="ARBA00004374"/>
    </source>
</evidence>
<evidence type="ECO:0000256" key="17">
    <source>
        <dbReference type="ARBA" id="ARBA00023136"/>
    </source>
</evidence>
<dbReference type="CDD" id="cd07305">
    <property type="entry name" value="Porin3_Tom40"/>
    <property type="match status" value="1"/>
</dbReference>
<keyword evidence="14" id="KW-0694">RNA-binding</keyword>
<dbReference type="FunFam" id="2.40.160.10:FF:000005">
    <property type="entry name" value="mitochondrial import receptor subunit TOM40 homolog"/>
    <property type="match status" value="1"/>
</dbReference>
<dbReference type="GO" id="GO:0005524">
    <property type="term" value="F:ATP binding"/>
    <property type="evidence" value="ECO:0007669"/>
    <property type="project" value="UniProtKB-KW"/>
</dbReference>
<keyword evidence="15" id="KW-0653">Protein transport</keyword>
<dbReference type="InterPro" id="IPR027246">
    <property type="entry name" value="Porin_Euk/Tom40"/>
</dbReference>
<accession>A0A6A4RPG7</accession>
<dbReference type="GO" id="GO:0000932">
    <property type="term" value="C:P-body"/>
    <property type="evidence" value="ECO:0007669"/>
    <property type="project" value="UniProtKB-SubCell"/>
</dbReference>
<feature type="domain" description="DEAD-box RNA helicase Q" evidence="25">
    <location>
        <begin position="89"/>
        <end position="117"/>
    </location>
</feature>
<dbReference type="CDD" id="cd17940">
    <property type="entry name" value="DEADc_DDX6"/>
    <property type="match status" value="1"/>
</dbReference>
<dbReference type="GO" id="GO:0003723">
    <property type="term" value="F:RNA binding"/>
    <property type="evidence" value="ECO:0007669"/>
    <property type="project" value="UniProtKB-KW"/>
</dbReference>
<evidence type="ECO:0000256" key="21">
    <source>
        <dbReference type="PROSITE-ProRule" id="PRU00552"/>
    </source>
</evidence>
<dbReference type="AlphaFoldDB" id="A0A6A4RPG7"/>
<comment type="subcellular location">
    <subcellularLocation>
        <location evidence="1">Cytoplasm</location>
        <location evidence="1">P-body</location>
    </subcellularLocation>
    <subcellularLocation>
        <location evidence="2">Mitochondrion outer membrane</location>
        <topology evidence="2">Multi-pass membrane protein</topology>
    </subcellularLocation>
</comment>
<evidence type="ECO:0000259" key="24">
    <source>
        <dbReference type="PROSITE" id="PS51194"/>
    </source>
</evidence>
<dbReference type="PROSITE" id="PS51195">
    <property type="entry name" value="Q_MOTIF"/>
    <property type="match status" value="1"/>
</dbReference>
<evidence type="ECO:0000256" key="8">
    <source>
        <dbReference type="ARBA" id="ARBA00022692"/>
    </source>
</evidence>
<dbReference type="InterPro" id="IPR023614">
    <property type="entry name" value="Porin_dom_sf"/>
</dbReference>
<organism evidence="26 27">
    <name type="scientific">Scophthalmus maximus</name>
    <name type="common">Turbot</name>
    <name type="synonym">Psetta maxima</name>
    <dbReference type="NCBI Taxonomy" id="52904"/>
    <lineage>
        <taxon>Eukaryota</taxon>
        <taxon>Metazoa</taxon>
        <taxon>Chordata</taxon>
        <taxon>Craniata</taxon>
        <taxon>Vertebrata</taxon>
        <taxon>Euteleostomi</taxon>
        <taxon>Actinopterygii</taxon>
        <taxon>Neopterygii</taxon>
        <taxon>Teleostei</taxon>
        <taxon>Neoteleostei</taxon>
        <taxon>Acanthomorphata</taxon>
        <taxon>Carangaria</taxon>
        <taxon>Pleuronectiformes</taxon>
        <taxon>Pleuronectoidei</taxon>
        <taxon>Scophthalmidae</taxon>
        <taxon>Scophthalmus</taxon>
    </lineage>
</organism>
<evidence type="ECO:0000256" key="4">
    <source>
        <dbReference type="ARBA" id="ARBA00012552"/>
    </source>
</evidence>
<evidence type="ECO:0000256" key="18">
    <source>
        <dbReference type="ARBA" id="ARBA00038316"/>
    </source>
</evidence>
<evidence type="ECO:0000256" key="7">
    <source>
        <dbReference type="ARBA" id="ARBA00022490"/>
    </source>
</evidence>
<evidence type="ECO:0000259" key="25">
    <source>
        <dbReference type="PROSITE" id="PS51195"/>
    </source>
</evidence>
<gene>
    <name evidence="26" type="ORF">F2P81_023258</name>
</gene>
<evidence type="ECO:0000256" key="20">
    <source>
        <dbReference type="ARBA" id="ARBA00047984"/>
    </source>
</evidence>
<dbReference type="SMART" id="SM00487">
    <property type="entry name" value="DEXDc"/>
    <property type="match status" value="1"/>
</dbReference>
<reference evidence="26 27" key="1">
    <citation type="submission" date="2019-06" db="EMBL/GenBank/DDBJ databases">
        <title>Draft genomes of female and male turbot (Scophthalmus maximus).</title>
        <authorList>
            <person name="Xu H."/>
            <person name="Xu X.-W."/>
            <person name="Shao C."/>
            <person name="Chen S."/>
        </authorList>
    </citation>
    <scope>NUCLEOTIDE SEQUENCE [LARGE SCALE GENOMIC DNA]</scope>
    <source>
        <strain evidence="26">Ysfricsl-2016a</strain>
        <tissue evidence="26">Blood</tissue>
    </source>
</reference>
<dbReference type="EC" id="3.6.4.13" evidence="4"/>
<evidence type="ECO:0000313" key="27">
    <source>
        <dbReference type="Proteomes" id="UP000438429"/>
    </source>
</evidence>
<evidence type="ECO:0000256" key="15">
    <source>
        <dbReference type="ARBA" id="ARBA00022927"/>
    </source>
</evidence>
<feature type="domain" description="Helicase C-terminal" evidence="24">
    <location>
        <begin position="301"/>
        <end position="461"/>
    </location>
</feature>
<dbReference type="InterPro" id="IPR001650">
    <property type="entry name" value="Helicase_C-like"/>
</dbReference>
<evidence type="ECO:0000256" key="13">
    <source>
        <dbReference type="ARBA" id="ARBA00022840"/>
    </source>
</evidence>
<dbReference type="GO" id="GO:0030150">
    <property type="term" value="P:protein import into mitochondrial matrix"/>
    <property type="evidence" value="ECO:0007669"/>
    <property type="project" value="InterPro"/>
</dbReference>
<feature type="region of interest" description="Disordered" evidence="22">
    <location>
        <begin position="18"/>
        <end position="49"/>
    </location>
</feature>
<feature type="domain" description="Helicase ATP-binding" evidence="23">
    <location>
        <begin position="120"/>
        <end position="291"/>
    </location>
</feature>
<evidence type="ECO:0000313" key="26">
    <source>
        <dbReference type="EMBL" id="KAF0024456.1"/>
    </source>
</evidence>
<evidence type="ECO:0000256" key="12">
    <source>
        <dbReference type="ARBA" id="ARBA00022806"/>
    </source>
</evidence>
<name>A0A6A4RPG7_SCOMX</name>
<keyword evidence="10" id="KW-1000">Mitochondrion outer membrane</keyword>
<evidence type="ECO:0000256" key="11">
    <source>
        <dbReference type="ARBA" id="ARBA00022801"/>
    </source>
</evidence>
<evidence type="ECO:0000256" key="16">
    <source>
        <dbReference type="ARBA" id="ARBA00023128"/>
    </source>
</evidence>
<dbReference type="FunFam" id="3.40.50.300:FF:000364">
    <property type="entry name" value="ATP-dependent RNA helicase DDX6"/>
    <property type="match status" value="1"/>
</dbReference>
<dbReference type="PROSITE" id="PS00039">
    <property type="entry name" value="DEAD_ATP_HELICASE"/>
    <property type="match status" value="1"/>
</dbReference>
<dbReference type="GO" id="GO:0016787">
    <property type="term" value="F:hydrolase activity"/>
    <property type="evidence" value="ECO:0007669"/>
    <property type="project" value="UniProtKB-KW"/>
</dbReference>
<dbReference type="Gene3D" id="2.40.160.10">
    <property type="entry name" value="Porin"/>
    <property type="match status" value="2"/>
</dbReference>
<feature type="region of interest" description="Disordered" evidence="22">
    <location>
        <begin position="600"/>
        <end position="631"/>
    </location>
</feature>
<dbReference type="FunFam" id="3.40.50.300:FF:000114">
    <property type="entry name" value="ATP-dependent RNA helicase DDX6"/>
    <property type="match status" value="1"/>
</dbReference>
<dbReference type="GO" id="GO:0005741">
    <property type="term" value="C:mitochondrial outer membrane"/>
    <property type="evidence" value="ECO:0007669"/>
    <property type="project" value="UniProtKB-SubCell"/>
</dbReference>
<dbReference type="CDD" id="cd18787">
    <property type="entry name" value="SF2_C_DEAD"/>
    <property type="match status" value="1"/>
</dbReference>
<dbReference type="Pfam" id="PF00270">
    <property type="entry name" value="DEAD"/>
    <property type="match status" value="1"/>
</dbReference>
<keyword evidence="9" id="KW-0547">Nucleotide-binding</keyword>
<dbReference type="SUPFAM" id="SSF52540">
    <property type="entry name" value="P-loop containing nucleoside triphosphate hydrolases"/>
    <property type="match status" value="1"/>
</dbReference>
<dbReference type="InterPro" id="IPR014014">
    <property type="entry name" value="RNA_helicase_DEAD_Q_motif"/>
</dbReference>
<protein>
    <recommendedName>
        <fullName evidence="4">RNA helicase</fullName>
        <ecNumber evidence="4">3.6.4.13</ecNumber>
    </recommendedName>
    <alternativeName>
        <fullName evidence="19">DEAD box protein 6</fullName>
    </alternativeName>
</protein>
<comment type="similarity">
    <text evidence="3">Belongs to the Tom40 family.</text>
</comment>
<comment type="similarity">
    <text evidence="18">Belongs to the DEAD box helicase family. DDX6/DHH1 subfamily.</text>
</comment>
<keyword evidence="6" id="KW-1134">Transmembrane beta strand</keyword>
<dbReference type="GO" id="GO:0008320">
    <property type="term" value="F:protein transmembrane transporter activity"/>
    <property type="evidence" value="ECO:0007669"/>
    <property type="project" value="InterPro"/>
</dbReference>
<dbReference type="PROSITE" id="PS51194">
    <property type="entry name" value="HELICASE_CTER"/>
    <property type="match status" value="1"/>
</dbReference>
<dbReference type="Pfam" id="PF01459">
    <property type="entry name" value="Porin_3"/>
    <property type="match status" value="1"/>
</dbReference>
<evidence type="ECO:0000256" key="10">
    <source>
        <dbReference type="ARBA" id="ARBA00022787"/>
    </source>
</evidence>
<feature type="short sequence motif" description="Q motif" evidence="21">
    <location>
        <begin position="89"/>
        <end position="117"/>
    </location>
</feature>
<sequence>MATARTENVGTVVMGLNKQNGQLRGQMKPASVQPGPTTQGKTMGAPQKAGCGPQDGGGIKFGDDWKKSLKLPPKDTRVKTSDVTSTKGNEFEDYCLKRELLMGIFEMGWEKPSPIQEESIPIALSGRDILARAKNGTGKSGAYLIPMLERIDLKKDHIQAMVVVPTRELALQVSQICIQISKHLGGVKVMATTGGTNLRDDILRLDETVHVVIATPGRILDLIKKGVAKVDRVQMMVMDEADKLLSQDFVVLIEDIISFLAKGRQILLYSATFPISVQKFMAKHLQKPYEINLMEELTLKGITQFYAYVTERQKVHCLNTLFSRLQINQSIIFCNSTQRVELLAKKITQLGYSCFYIHAKMMQEYRNRVFHDFRNGLCRNLVCTDLFTRGIDIQAVNVVINFDFPKNAETYLHRIGRSGRFGHLGLAINLITSEDRFNLKSIEDQLVTDIKPIPGSIDKSLYVAEYHSGSGDCDVEEVEEKPGHQQDELLRSHAASVEPMSGLTARLWENQINSQSMRSQHGYSRCRPHFTQPIAFEQKRYIMNETHRCVSRFFREWSSDTRVFVIRQRRQRMGSVLAASSPNPPPPAAGGAAAPGLTVPPGFGMPQVSPVIPPTGAASGQEAETPLPNPGAFDECHRKCKEVFPMQMEGVRVVVNKGLSNHFQVNHTVLLSTTGDSTYRFGATYVGSKQTGPAELFPVIVGDMDNSGSLNAQIIHQITNRIRSKVAFQTQQNKFVNWQGDAEIRGEDYTATVTLGNPDVLVGSGIVVTHYLQSITPALALGGELVYHRRPGEEGAVMSLVGRYTGNNYIATLTLGSAGAHASYYHKANDQLQVGVEFEASTRMQDTSVSFGYQLDVPKANLLFKGSVDSNWIVGATLEKKLLPLPLSLVLCSFLNHRKNKFQCGFGVTIG</sequence>
<dbReference type="PROSITE" id="PS51192">
    <property type="entry name" value="HELICASE_ATP_BIND_1"/>
    <property type="match status" value="1"/>
</dbReference>
<dbReference type="InterPro" id="IPR037930">
    <property type="entry name" value="Tom40"/>
</dbReference>
<dbReference type="Proteomes" id="UP000438429">
    <property type="component" value="Unassembled WGS sequence"/>
</dbReference>
<dbReference type="InterPro" id="IPR011545">
    <property type="entry name" value="DEAD/DEAH_box_helicase_dom"/>
</dbReference>
<evidence type="ECO:0000256" key="3">
    <source>
        <dbReference type="ARBA" id="ARBA00010510"/>
    </source>
</evidence>
<keyword evidence="8" id="KW-0812">Transmembrane</keyword>
<keyword evidence="7" id="KW-0963">Cytoplasm</keyword>
<dbReference type="PANTHER" id="PTHR47960">
    <property type="entry name" value="DEAD-BOX ATP-DEPENDENT RNA HELICASE 50"/>
    <property type="match status" value="1"/>
</dbReference>